<dbReference type="GeneID" id="101513666"/>
<dbReference type="AlphaFoldDB" id="A0A1S2Z1D3"/>
<evidence type="ECO:0000313" key="3">
    <source>
        <dbReference type="RefSeq" id="XP_004513257.1"/>
    </source>
</evidence>
<dbReference type="KEGG" id="cam:101513666"/>
<sequence length="101" mass="11129">MDSINFWSFILPLLLITFSSMTNVEGARDLQKVVEVFKVELPPLPTLPLPLIEPQLPPIPNLGVPIPDIPVVPTIPQIPQIPTVPQIPQIPKPELPIVPKP</sequence>
<organism evidence="2 3">
    <name type="scientific">Cicer arietinum</name>
    <name type="common">Chickpea</name>
    <name type="synonym">Garbanzo</name>
    <dbReference type="NCBI Taxonomy" id="3827"/>
    <lineage>
        <taxon>Eukaryota</taxon>
        <taxon>Viridiplantae</taxon>
        <taxon>Streptophyta</taxon>
        <taxon>Embryophyta</taxon>
        <taxon>Tracheophyta</taxon>
        <taxon>Spermatophyta</taxon>
        <taxon>Magnoliopsida</taxon>
        <taxon>eudicotyledons</taxon>
        <taxon>Gunneridae</taxon>
        <taxon>Pentapetalae</taxon>
        <taxon>rosids</taxon>
        <taxon>fabids</taxon>
        <taxon>Fabales</taxon>
        <taxon>Fabaceae</taxon>
        <taxon>Papilionoideae</taxon>
        <taxon>50 kb inversion clade</taxon>
        <taxon>NPAAA clade</taxon>
        <taxon>Hologalegina</taxon>
        <taxon>IRL clade</taxon>
        <taxon>Cicereae</taxon>
        <taxon>Cicer</taxon>
    </lineage>
</organism>
<keyword evidence="1" id="KW-0732">Signal</keyword>
<dbReference type="Proteomes" id="UP000087171">
    <property type="component" value="Unplaced"/>
</dbReference>
<proteinExistence type="predicted"/>
<dbReference type="RefSeq" id="XP_004513257.1">
    <property type="nucleotide sequence ID" value="XM_004513200.3"/>
</dbReference>
<gene>
    <name evidence="3" type="primary">LOC101513666</name>
</gene>
<protein>
    <submittedName>
        <fullName evidence="3">Protein PELPK1-like</fullName>
    </submittedName>
</protein>
<feature type="chain" id="PRO_5010309939" evidence="1">
    <location>
        <begin position="27"/>
        <end position="101"/>
    </location>
</feature>
<dbReference type="OrthoDB" id="1434389at2759"/>
<name>A0A1S2Z1D3_CICAR</name>
<accession>A0A1S2Z1D3</accession>
<evidence type="ECO:0000256" key="1">
    <source>
        <dbReference type="SAM" id="SignalP"/>
    </source>
</evidence>
<keyword evidence="2" id="KW-1185">Reference proteome</keyword>
<dbReference type="PaxDb" id="3827-XP_004513257.1"/>
<evidence type="ECO:0000313" key="2">
    <source>
        <dbReference type="Proteomes" id="UP000087171"/>
    </source>
</evidence>
<feature type="signal peptide" evidence="1">
    <location>
        <begin position="1"/>
        <end position="26"/>
    </location>
</feature>
<reference evidence="3" key="1">
    <citation type="submission" date="2025-08" db="UniProtKB">
        <authorList>
            <consortium name="RefSeq"/>
        </authorList>
    </citation>
    <scope>IDENTIFICATION</scope>
    <source>
        <tissue evidence="3">Etiolated seedlings</tissue>
    </source>
</reference>